<feature type="binding site" evidence="2">
    <location>
        <begin position="229"/>
        <end position="236"/>
    </location>
    <ligand>
        <name>ATP</name>
        <dbReference type="ChEBI" id="CHEBI:30616"/>
    </ligand>
</feature>
<evidence type="ECO:0000313" key="5">
    <source>
        <dbReference type="EMBL" id="PTL72571.1"/>
    </source>
</evidence>
<evidence type="ECO:0000259" key="4">
    <source>
        <dbReference type="PROSITE" id="PS51459"/>
    </source>
</evidence>
<dbReference type="InterPro" id="IPR040198">
    <property type="entry name" value="Fido_containing"/>
</dbReference>
<protein>
    <recommendedName>
        <fullName evidence="4">Fido domain-containing protein</fullName>
    </recommendedName>
</protein>
<gene>
    <name evidence="5" type="ORF">C1I63_06715</name>
</gene>
<dbReference type="PROSITE" id="PS51459">
    <property type="entry name" value="FIDO"/>
    <property type="match status" value="1"/>
</dbReference>
<dbReference type="EMBL" id="PZPL01000001">
    <property type="protein sequence ID" value="PTL72571.1"/>
    <property type="molecule type" value="Genomic_DNA"/>
</dbReference>
<dbReference type="InterPro" id="IPR036597">
    <property type="entry name" value="Fido-like_dom_sf"/>
</dbReference>
<dbReference type="GO" id="GO:0005524">
    <property type="term" value="F:ATP binding"/>
    <property type="evidence" value="ECO:0007669"/>
    <property type="project" value="UniProtKB-KW"/>
</dbReference>
<reference evidence="5 6" key="1">
    <citation type="submission" date="2018-03" db="EMBL/GenBank/DDBJ databases">
        <title>Bacteriophage NCPPB3778 and a type I-E CRISPR drive the evolution of the US Biological Select Agent, Rathayibacter toxicus.</title>
        <authorList>
            <person name="Davis E.W.II."/>
            <person name="Tabima J.F."/>
            <person name="Weisberg A.J."/>
            <person name="Dantas Lopes L."/>
            <person name="Wiseman M.S."/>
            <person name="Wiseman M.S."/>
            <person name="Pupko T."/>
            <person name="Belcher M.S."/>
            <person name="Sechler A.J."/>
            <person name="Tancos M.A."/>
            <person name="Schroeder B.K."/>
            <person name="Murray T.D."/>
            <person name="Luster D.G."/>
            <person name="Schneider W.L."/>
            <person name="Rogers E."/>
            <person name="Andreote F.D."/>
            <person name="Grunwald N.J."/>
            <person name="Putnam M.L."/>
            <person name="Chang J.H."/>
        </authorList>
    </citation>
    <scope>NUCLEOTIDE SEQUENCE [LARGE SCALE GENOMIC DNA]</scope>
    <source>
        <strain evidence="5 6">DSM 15933</strain>
    </source>
</reference>
<dbReference type="PANTHER" id="PTHR13504">
    <property type="entry name" value="FIDO DOMAIN-CONTAINING PROTEIN DDB_G0283145"/>
    <property type="match status" value="1"/>
</dbReference>
<sequence length="403" mass="43165">MASTTEWPPHRSETRPWRQAARAGSRADRTLSEVVVSLPPLLAGLTWDAGVDLQQELDAARRAIIGLDARHGNRLGALGRLLLRTEAVSSSRIERVDATLEDYARATVGSRANAGALSMVAATEALTTMVDRAGLSGTIEEEALLAAHRTLLADDPMDGRYAGAYRTMQNWIGGSDYSPRDAIHVPPPPGTVPEYMTDLLAFANRDDVDPIVQAAIAHAQFESVHPFTDGNGRIGRALITAILRRRGLTTVVVVPIASALAARRSRYFSLVNEYRQGSLAPFVRELATAGLVAAEEAGRTAEQIERLPGLWAREVAPRAGSSAALLLDALLDDPVLTTARARAITGRAASSVGSAVKQLVDAGVLLPLTERTRDQAWVATDVLLELSDLEERIGAAMRLRASP</sequence>
<keyword evidence="2" id="KW-0547">Nucleotide-binding</keyword>
<accession>A0A2T4UST2</accession>
<comment type="caution">
    <text evidence="5">The sequence shown here is derived from an EMBL/GenBank/DDBJ whole genome shotgun (WGS) entry which is preliminary data.</text>
</comment>
<keyword evidence="2" id="KW-0067">ATP-binding</keyword>
<dbReference type="Proteomes" id="UP000241085">
    <property type="component" value="Unassembled WGS sequence"/>
</dbReference>
<dbReference type="RefSeq" id="WP_107574258.1">
    <property type="nucleotide sequence ID" value="NZ_PZPL01000001.1"/>
</dbReference>
<keyword evidence="6" id="KW-1185">Reference proteome</keyword>
<dbReference type="Gene3D" id="1.10.3290.10">
    <property type="entry name" value="Fido-like domain"/>
    <property type="match status" value="1"/>
</dbReference>
<dbReference type="Pfam" id="PF02661">
    <property type="entry name" value="Fic"/>
    <property type="match status" value="1"/>
</dbReference>
<feature type="region of interest" description="Disordered" evidence="3">
    <location>
        <begin position="1"/>
        <end position="24"/>
    </location>
</feature>
<dbReference type="PANTHER" id="PTHR13504:SF38">
    <property type="entry name" value="FIDO DOMAIN-CONTAINING PROTEIN"/>
    <property type="match status" value="1"/>
</dbReference>
<proteinExistence type="predicted"/>
<evidence type="ECO:0000313" key="6">
    <source>
        <dbReference type="Proteomes" id="UP000241085"/>
    </source>
</evidence>
<feature type="active site" evidence="1">
    <location>
        <position position="225"/>
    </location>
</feature>
<evidence type="ECO:0000256" key="2">
    <source>
        <dbReference type="PIRSR" id="PIRSR640198-2"/>
    </source>
</evidence>
<organism evidence="5 6">
    <name type="scientific">Rathayibacter caricis DSM 15933</name>
    <dbReference type="NCBI Taxonomy" id="1328867"/>
    <lineage>
        <taxon>Bacteria</taxon>
        <taxon>Bacillati</taxon>
        <taxon>Actinomycetota</taxon>
        <taxon>Actinomycetes</taxon>
        <taxon>Micrococcales</taxon>
        <taxon>Microbacteriaceae</taxon>
        <taxon>Rathayibacter</taxon>
    </lineage>
</organism>
<dbReference type="InterPro" id="IPR003812">
    <property type="entry name" value="Fido"/>
</dbReference>
<dbReference type="AlphaFoldDB" id="A0A2T4UST2"/>
<dbReference type="SUPFAM" id="SSF140931">
    <property type="entry name" value="Fic-like"/>
    <property type="match status" value="1"/>
</dbReference>
<feature type="domain" description="Fido" evidence="4">
    <location>
        <begin position="139"/>
        <end position="288"/>
    </location>
</feature>
<evidence type="ECO:0000256" key="3">
    <source>
        <dbReference type="SAM" id="MobiDB-lite"/>
    </source>
</evidence>
<evidence type="ECO:0000256" key="1">
    <source>
        <dbReference type="PIRSR" id="PIRSR640198-1"/>
    </source>
</evidence>
<name>A0A2T4UST2_9MICO</name>